<feature type="transmembrane region" description="Helical" evidence="1">
    <location>
        <begin position="37"/>
        <end position="55"/>
    </location>
</feature>
<feature type="transmembrane region" description="Helical" evidence="1">
    <location>
        <begin position="12"/>
        <end position="31"/>
    </location>
</feature>
<accession>A0A9J6GNT5</accession>
<dbReference type="PANTHER" id="PTHR43313:SF36">
    <property type="entry name" value="D-BETA-HYDROXYBUTYRATE DEHYDROGENASE, MITOCHONDRIAL"/>
    <property type="match status" value="1"/>
</dbReference>
<dbReference type="PANTHER" id="PTHR43313">
    <property type="entry name" value="SHORT-CHAIN DEHYDROGENASE/REDUCTASE FAMILY 9C"/>
    <property type="match status" value="1"/>
</dbReference>
<reference evidence="2 3" key="1">
    <citation type="journal article" date="2020" name="Cell">
        <title>Large-Scale Comparative Analyses of Tick Genomes Elucidate Their Genetic Diversity and Vector Capacities.</title>
        <authorList>
            <consortium name="Tick Genome and Microbiome Consortium (TIGMIC)"/>
            <person name="Jia N."/>
            <person name="Wang J."/>
            <person name="Shi W."/>
            <person name="Du L."/>
            <person name="Sun Y."/>
            <person name="Zhan W."/>
            <person name="Jiang J.F."/>
            <person name="Wang Q."/>
            <person name="Zhang B."/>
            <person name="Ji P."/>
            <person name="Bell-Sakyi L."/>
            <person name="Cui X.M."/>
            <person name="Yuan T.T."/>
            <person name="Jiang B.G."/>
            <person name="Yang W.F."/>
            <person name="Lam T.T."/>
            <person name="Chang Q.C."/>
            <person name="Ding S.J."/>
            <person name="Wang X.J."/>
            <person name="Zhu J.G."/>
            <person name="Ruan X.D."/>
            <person name="Zhao L."/>
            <person name="Wei J.T."/>
            <person name="Ye R.Z."/>
            <person name="Que T.C."/>
            <person name="Du C.H."/>
            <person name="Zhou Y.H."/>
            <person name="Cheng J.X."/>
            <person name="Dai P.F."/>
            <person name="Guo W.B."/>
            <person name="Han X.H."/>
            <person name="Huang E.J."/>
            <person name="Li L.F."/>
            <person name="Wei W."/>
            <person name="Gao Y.C."/>
            <person name="Liu J.Z."/>
            <person name="Shao H.Z."/>
            <person name="Wang X."/>
            <person name="Wang C.C."/>
            <person name="Yang T.C."/>
            <person name="Huo Q.B."/>
            <person name="Li W."/>
            <person name="Chen H.Y."/>
            <person name="Chen S.E."/>
            <person name="Zhou L.G."/>
            <person name="Ni X.B."/>
            <person name="Tian J.H."/>
            <person name="Sheng Y."/>
            <person name="Liu T."/>
            <person name="Pan Y.S."/>
            <person name="Xia L.Y."/>
            <person name="Li J."/>
            <person name="Zhao F."/>
            <person name="Cao W.C."/>
        </authorList>
    </citation>
    <scope>NUCLEOTIDE SEQUENCE [LARGE SCALE GENOMIC DNA]</scope>
    <source>
        <tissue evidence="2">Larvae</tissue>
    </source>
</reference>
<evidence type="ECO:0000256" key="1">
    <source>
        <dbReference type="SAM" id="Phobius"/>
    </source>
</evidence>
<dbReference type="PRINTS" id="PR00081">
    <property type="entry name" value="GDHRDH"/>
</dbReference>
<sequence>MSDHGSARDRLLGMLVLSTLTFVVMTITPPIRFIVSFVSNVVFSVVIGFHLAELVERKYRKEVRLKHPTVFITGCDSGLGLHTARRLTEHGFEVFAGCLDPSSDGASILKELHATIVPIDYLDEDSIVQAYKTVTVALGEKELWGIVANAGVTNYGELEWMSYDELRWVVTVNVTGTIRFVKEGIPLLRKSRGRLVIMSGVQGRPVPAIIIINYSRPEATAYRFPVQSPSQRS</sequence>
<dbReference type="Gene3D" id="3.40.50.720">
    <property type="entry name" value="NAD(P)-binding Rossmann-like Domain"/>
    <property type="match status" value="1"/>
</dbReference>
<organism evidence="2 3">
    <name type="scientific">Haemaphysalis longicornis</name>
    <name type="common">Bush tick</name>
    <dbReference type="NCBI Taxonomy" id="44386"/>
    <lineage>
        <taxon>Eukaryota</taxon>
        <taxon>Metazoa</taxon>
        <taxon>Ecdysozoa</taxon>
        <taxon>Arthropoda</taxon>
        <taxon>Chelicerata</taxon>
        <taxon>Arachnida</taxon>
        <taxon>Acari</taxon>
        <taxon>Parasitiformes</taxon>
        <taxon>Ixodida</taxon>
        <taxon>Ixodoidea</taxon>
        <taxon>Ixodidae</taxon>
        <taxon>Haemaphysalinae</taxon>
        <taxon>Haemaphysalis</taxon>
    </lineage>
</organism>
<keyword evidence="1" id="KW-1133">Transmembrane helix</keyword>
<dbReference type="GO" id="GO:0016491">
    <property type="term" value="F:oxidoreductase activity"/>
    <property type="evidence" value="ECO:0007669"/>
    <property type="project" value="TreeGrafter"/>
</dbReference>
<keyword evidence="1" id="KW-0812">Transmembrane</keyword>
<dbReference type="SUPFAM" id="SSF51735">
    <property type="entry name" value="NAD(P)-binding Rossmann-fold domains"/>
    <property type="match status" value="1"/>
</dbReference>
<comment type="caution">
    <text evidence="2">The sequence shown here is derived from an EMBL/GenBank/DDBJ whole genome shotgun (WGS) entry which is preliminary data.</text>
</comment>
<dbReference type="Pfam" id="PF00106">
    <property type="entry name" value="adh_short"/>
    <property type="match status" value="1"/>
</dbReference>
<name>A0A9J6GNT5_HAELO</name>
<protein>
    <submittedName>
        <fullName evidence="2">Uncharacterized protein</fullName>
    </submittedName>
</protein>
<dbReference type="VEuPathDB" id="VectorBase:HLOH_053432"/>
<dbReference type="InterPro" id="IPR002347">
    <property type="entry name" value="SDR_fam"/>
</dbReference>
<evidence type="ECO:0000313" key="3">
    <source>
        <dbReference type="Proteomes" id="UP000821853"/>
    </source>
</evidence>
<dbReference type="OrthoDB" id="6479495at2759"/>
<dbReference type="AlphaFoldDB" id="A0A9J6GNT5"/>
<dbReference type="OMA" id="HLKMERR"/>
<dbReference type="InterPro" id="IPR036291">
    <property type="entry name" value="NAD(P)-bd_dom_sf"/>
</dbReference>
<dbReference type="EMBL" id="JABSTR010000010">
    <property type="protein sequence ID" value="KAH9380126.1"/>
    <property type="molecule type" value="Genomic_DNA"/>
</dbReference>
<keyword evidence="3" id="KW-1185">Reference proteome</keyword>
<dbReference type="Proteomes" id="UP000821853">
    <property type="component" value="Chromosome 8"/>
</dbReference>
<proteinExistence type="predicted"/>
<evidence type="ECO:0000313" key="2">
    <source>
        <dbReference type="EMBL" id="KAH9380126.1"/>
    </source>
</evidence>
<gene>
    <name evidence="2" type="ORF">HPB48_000735</name>
</gene>
<keyword evidence="1" id="KW-0472">Membrane</keyword>
<dbReference type="GO" id="GO:0008202">
    <property type="term" value="P:steroid metabolic process"/>
    <property type="evidence" value="ECO:0007669"/>
    <property type="project" value="TreeGrafter"/>
</dbReference>